<keyword evidence="4 6" id="KW-0378">Hydrolase</keyword>
<dbReference type="InterPro" id="IPR034193">
    <property type="entry name" value="PCSK9_ProteinaseK-like"/>
</dbReference>
<dbReference type="AlphaFoldDB" id="A0A6A5Q6Y5"/>
<gene>
    <name evidence="10" type="ORF">BDU57DRAFT_462065</name>
</gene>
<dbReference type="PROSITE" id="PS00138">
    <property type="entry name" value="SUBTILASE_SER"/>
    <property type="match status" value="1"/>
</dbReference>
<keyword evidence="5 6" id="KW-0720">Serine protease</keyword>
<keyword evidence="3" id="KW-0732">Signal</keyword>
<evidence type="ECO:0000256" key="1">
    <source>
        <dbReference type="ARBA" id="ARBA00011073"/>
    </source>
</evidence>
<dbReference type="SUPFAM" id="SSF54897">
    <property type="entry name" value="Protease propeptides/inhibitors"/>
    <property type="match status" value="1"/>
</dbReference>
<evidence type="ECO:0000256" key="3">
    <source>
        <dbReference type="ARBA" id="ARBA00022729"/>
    </source>
</evidence>
<dbReference type="PRINTS" id="PR00723">
    <property type="entry name" value="SUBTILISIN"/>
</dbReference>
<dbReference type="InterPro" id="IPR000209">
    <property type="entry name" value="Peptidase_S8/S53_dom"/>
</dbReference>
<dbReference type="InterPro" id="IPR023828">
    <property type="entry name" value="Peptidase_S8_Ser-AS"/>
</dbReference>
<sequence length="384" mass="40694">MVLHTTNNGIPGKYLVLLKPDIDLASIAAHYDKVHSIYTRNLSRSASIERRYKMSNFNGYAGSFDKATIKELEALPEVLFVEQDHMMKASAIVIQPNAPPGLAEISSRTSMPSTYVYDDSAGVGTFSYVVDSGIRTTHREFGGRAIFGFNALEGSTNNDVSGHGTHVAGILGGTTYGVAKKTTLVAVKVLDKGSTLISTMITGLLWAVNDIEENNRIDTAVINISLCGPRSAFVAAAVGMASILGVLIVAPSGNENEDAAYTVPCSSLEVICVGNVILGRRAPHSNYRRAPDSNYGPAVNIFAPGTNVVSADYRSDTGNVTLSGTSLAAPHVAGLVSYLRGREGPSTAAKVRARVYALGRKDVITDTKGSENLLVCNNITRIPA</sequence>
<dbReference type="InterPro" id="IPR036852">
    <property type="entry name" value="Peptidase_S8/S53_dom_sf"/>
</dbReference>
<protein>
    <submittedName>
        <fullName evidence="10">Oryzin</fullName>
    </submittedName>
</protein>
<proteinExistence type="inferred from homology"/>
<evidence type="ECO:0000256" key="5">
    <source>
        <dbReference type="ARBA" id="ARBA00022825"/>
    </source>
</evidence>
<dbReference type="Pfam" id="PF00082">
    <property type="entry name" value="Peptidase_S8"/>
    <property type="match status" value="1"/>
</dbReference>
<dbReference type="InterPro" id="IPR015500">
    <property type="entry name" value="Peptidase_S8_subtilisin-rel"/>
</dbReference>
<dbReference type="InterPro" id="IPR022398">
    <property type="entry name" value="Peptidase_S8_His-AS"/>
</dbReference>
<dbReference type="Gene3D" id="3.40.50.200">
    <property type="entry name" value="Peptidase S8/S53 domain"/>
    <property type="match status" value="1"/>
</dbReference>
<dbReference type="InterPro" id="IPR050131">
    <property type="entry name" value="Peptidase_S8_subtilisin-like"/>
</dbReference>
<dbReference type="PROSITE" id="PS00136">
    <property type="entry name" value="SUBTILASE_ASP"/>
    <property type="match status" value="1"/>
</dbReference>
<comment type="similarity">
    <text evidence="1 6 7">Belongs to the peptidase S8 family.</text>
</comment>
<evidence type="ECO:0000313" key="11">
    <source>
        <dbReference type="Proteomes" id="UP000800096"/>
    </source>
</evidence>
<dbReference type="EMBL" id="ML979145">
    <property type="protein sequence ID" value="KAF1911249.1"/>
    <property type="molecule type" value="Genomic_DNA"/>
</dbReference>
<dbReference type="PROSITE" id="PS51892">
    <property type="entry name" value="SUBTILASE"/>
    <property type="match status" value="1"/>
</dbReference>
<evidence type="ECO:0000256" key="2">
    <source>
        <dbReference type="ARBA" id="ARBA00022670"/>
    </source>
</evidence>
<dbReference type="OrthoDB" id="206201at2759"/>
<dbReference type="Gene3D" id="3.30.70.80">
    <property type="entry name" value="Peptidase S8 propeptide/proteinase inhibitor I9"/>
    <property type="match status" value="1"/>
</dbReference>
<feature type="domain" description="Inhibitor I9" evidence="9">
    <location>
        <begin position="13"/>
        <end position="89"/>
    </location>
</feature>
<feature type="domain" description="Peptidase S8/S53" evidence="8">
    <location>
        <begin position="129"/>
        <end position="353"/>
    </location>
</feature>
<dbReference type="InterPro" id="IPR023827">
    <property type="entry name" value="Peptidase_S8_Asp-AS"/>
</dbReference>
<evidence type="ECO:0000259" key="8">
    <source>
        <dbReference type="Pfam" id="PF00082"/>
    </source>
</evidence>
<evidence type="ECO:0000256" key="4">
    <source>
        <dbReference type="ARBA" id="ARBA00022801"/>
    </source>
</evidence>
<name>A0A6A5Q6Y5_AMPQU</name>
<dbReference type="PANTHER" id="PTHR43806">
    <property type="entry name" value="PEPTIDASE S8"/>
    <property type="match status" value="1"/>
</dbReference>
<evidence type="ECO:0000256" key="6">
    <source>
        <dbReference type="PROSITE-ProRule" id="PRU01240"/>
    </source>
</evidence>
<reference evidence="10" key="1">
    <citation type="journal article" date="2020" name="Stud. Mycol.">
        <title>101 Dothideomycetes genomes: a test case for predicting lifestyles and emergence of pathogens.</title>
        <authorList>
            <person name="Haridas S."/>
            <person name="Albert R."/>
            <person name="Binder M."/>
            <person name="Bloem J."/>
            <person name="Labutti K."/>
            <person name="Salamov A."/>
            <person name="Andreopoulos B."/>
            <person name="Baker S."/>
            <person name="Barry K."/>
            <person name="Bills G."/>
            <person name="Bluhm B."/>
            <person name="Cannon C."/>
            <person name="Castanera R."/>
            <person name="Culley D."/>
            <person name="Daum C."/>
            <person name="Ezra D."/>
            <person name="Gonzalez J."/>
            <person name="Henrissat B."/>
            <person name="Kuo A."/>
            <person name="Liang C."/>
            <person name="Lipzen A."/>
            <person name="Lutzoni F."/>
            <person name="Magnuson J."/>
            <person name="Mondo S."/>
            <person name="Nolan M."/>
            <person name="Ohm R."/>
            <person name="Pangilinan J."/>
            <person name="Park H.-J."/>
            <person name="Ramirez L."/>
            <person name="Alfaro M."/>
            <person name="Sun H."/>
            <person name="Tritt A."/>
            <person name="Yoshinaga Y."/>
            <person name="Zwiers L.-H."/>
            <person name="Turgeon B."/>
            <person name="Goodwin S."/>
            <person name="Spatafora J."/>
            <person name="Crous P."/>
            <person name="Grigoriev I."/>
        </authorList>
    </citation>
    <scope>NUCLEOTIDE SEQUENCE</scope>
    <source>
        <strain evidence="10">HMLAC05119</strain>
    </source>
</reference>
<evidence type="ECO:0000259" key="9">
    <source>
        <dbReference type="Pfam" id="PF05922"/>
    </source>
</evidence>
<evidence type="ECO:0000313" key="10">
    <source>
        <dbReference type="EMBL" id="KAF1911249.1"/>
    </source>
</evidence>
<dbReference type="GO" id="GO:0005576">
    <property type="term" value="C:extracellular region"/>
    <property type="evidence" value="ECO:0007669"/>
    <property type="project" value="UniProtKB-ARBA"/>
</dbReference>
<dbReference type="Pfam" id="PF05922">
    <property type="entry name" value="Inhibitor_I9"/>
    <property type="match status" value="1"/>
</dbReference>
<dbReference type="PANTHER" id="PTHR43806:SF58">
    <property type="entry name" value="ALKALINE PROTEASE 1-RELATED"/>
    <property type="match status" value="1"/>
</dbReference>
<accession>A0A6A5Q6Y5</accession>
<feature type="active site" description="Charge relay system" evidence="6">
    <location>
        <position position="131"/>
    </location>
</feature>
<dbReference type="GO" id="GO:0004252">
    <property type="term" value="F:serine-type endopeptidase activity"/>
    <property type="evidence" value="ECO:0007669"/>
    <property type="project" value="UniProtKB-UniRule"/>
</dbReference>
<dbReference type="SUPFAM" id="SSF52743">
    <property type="entry name" value="Subtilisin-like"/>
    <property type="match status" value="1"/>
</dbReference>
<dbReference type="Proteomes" id="UP000800096">
    <property type="component" value="Unassembled WGS sequence"/>
</dbReference>
<keyword evidence="11" id="KW-1185">Reference proteome</keyword>
<dbReference type="InterPro" id="IPR010259">
    <property type="entry name" value="S8pro/Inhibitor_I9"/>
</dbReference>
<dbReference type="GO" id="GO:0006508">
    <property type="term" value="P:proteolysis"/>
    <property type="evidence" value="ECO:0007669"/>
    <property type="project" value="UniProtKB-KW"/>
</dbReference>
<organism evidence="10 11">
    <name type="scientific">Ampelomyces quisqualis</name>
    <name type="common">Powdery mildew agent</name>
    <dbReference type="NCBI Taxonomy" id="50730"/>
    <lineage>
        <taxon>Eukaryota</taxon>
        <taxon>Fungi</taxon>
        <taxon>Dikarya</taxon>
        <taxon>Ascomycota</taxon>
        <taxon>Pezizomycotina</taxon>
        <taxon>Dothideomycetes</taxon>
        <taxon>Pleosporomycetidae</taxon>
        <taxon>Pleosporales</taxon>
        <taxon>Pleosporineae</taxon>
        <taxon>Phaeosphaeriaceae</taxon>
        <taxon>Ampelomyces</taxon>
    </lineage>
</organism>
<dbReference type="InterPro" id="IPR037045">
    <property type="entry name" value="S8pro/Inhibitor_I9_sf"/>
</dbReference>
<feature type="active site" description="Charge relay system" evidence="6">
    <location>
        <position position="163"/>
    </location>
</feature>
<keyword evidence="2 6" id="KW-0645">Protease</keyword>
<dbReference type="CDD" id="cd04077">
    <property type="entry name" value="Peptidases_S8_PCSK9_ProteinaseK_like"/>
    <property type="match status" value="1"/>
</dbReference>
<evidence type="ECO:0000256" key="7">
    <source>
        <dbReference type="RuleBase" id="RU003355"/>
    </source>
</evidence>
<dbReference type="PROSITE" id="PS00137">
    <property type="entry name" value="SUBTILASE_HIS"/>
    <property type="match status" value="1"/>
</dbReference>
<feature type="active site" description="Charge relay system" evidence="6">
    <location>
        <position position="326"/>
    </location>
</feature>